<dbReference type="AlphaFoldDB" id="A0A4V2YZH3"/>
<keyword evidence="2" id="KW-0540">Nuclease</keyword>
<reference evidence="2 3" key="1">
    <citation type="submission" date="2019-03" db="EMBL/GenBank/DDBJ databases">
        <title>Draft genome sequences of novel Actinobacteria.</title>
        <authorList>
            <person name="Sahin N."/>
            <person name="Ay H."/>
            <person name="Saygin H."/>
        </authorList>
    </citation>
    <scope>NUCLEOTIDE SEQUENCE [LARGE SCALE GENOMIC DNA]</scope>
    <source>
        <strain evidence="2 3">H3C3</strain>
    </source>
</reference>
<dbReference type="GO" id="GO:0008270">
    <property type="term" value="F:zinc ion binding"/>
    <property type="evidence" value="ECO:0007669"/>
    <property type="project" value="InterPro"/>
</dbReference>
<dbReference type="SMART" id="SM00507">
    <property type="entry name" value="HNHc"/>
    <property type="match status" value="1"/>
</dbReference>
<dbReference type="InterPro" id="IPR002711">
    <property type="entry name" value="HNH"/>
</dbReference>
<dbReference type="EMBL" id="SMKU01000003">
    <property type="protein sequence ID" value="TDD97157.1"/>
    <property type="molecule type" value="Genomic_DNA"/>
</dbReference>
<organism evidence="2 3">
    <name type="scientific">Actinomadura rubrisoli</name>
    <dbReference type="NCBI Taxonomy" id="2530368"/>
    <lineage>
        <taxon>Bacteria</taxon>
        <taxon>Bacillati</taxon>
        <taxon>Actinomycetota</taxon>
        <taxon>Actinomycetes</taxon>
        <taxon>Streptosporangiales</taxon>
        <taxon>Thermomonosporaceae</taxon>
        <taxon>Actinomadura</taxon>
    </lineage>
</organism>
<keyword evidence="3" id="KW-1185">Reference proteome</keyword>
<dbReference type="Pfam" id="PF01844">
    <property type="entry name" value="HNH"/>
    <property type="match status" value="1"/>
</dbReference>
<dbReference type="InterPro" id="IPR003615">
    <property type="entry name" value="HNH_nuc"/>
</dbReference>
<accession>A0A4V2YZH3</accession>
<feature type="domain" description="HNH nuclease" evidence="1">
    <location>
        <begin position="48"/>
        <end position="97"/>
    </location>
</feature>
<evidence type="ECO:0000313" key="3">
    <source>
        <dbReference type="Proteomes" id="UP000294513"/>
    </source>
</evidence>
<dbReference type="CDD" id="cd00085">
    <property type="entry name" value="HNHc"/>
    <property type="match status" value="1"/>
</dbReference>
<name>A0A4V2YZH3_9ACTN</name>
<sequence>MPKAHKICSQSRCLEVASDGRGKCKAHGRKPWANTSARNLNRPKDWNSRKRFVRQRDKVCQMCGETEHLDVDHKIPVAAGGGWDYGNLWLLCDACHRQKTFRHVARHRQG</sequence>
<keyword evidence="2" id="KW-0378">Hydrolase</keyword>
<dbReference type="Proteomes" id="UP000294513">
    <property type="component" value="Unassembled WGS sequence"/>
</dbReference>
<comment type="caution">
    <text evidence="2">The sequence shown here is derived from an EMBL/GenBank/DDBJ whole genome shotgun (WGS) entry which is preliminary data.</text>
</comment>
<dbReference type="GO" id="GO:0003676">
    <property type="term" value="F:nucleic acid binding"/>
    <property type="evidence" value="ECO:0007669"/>
    <property type="project" value="InterPro"/>
</dbReference>
<dbReference type="Gene3D" id="1.10.30.50">
    <property type="match status" value="1"/>
</dbReference>
<protein>
    <submittedName>
        <fullName evidence="2">HNH endonuclease</fullName>
    </submittedName>
</protein>
<dbReference type="OrthoDB" id="4578716at2"/>
<keyword evidence="2" id="KW-0255">Endonuclease</keyword>
<dbReference type="GO" id="GO:0004519">
    <property type="term" value="F:endonuclease activity"/>
    <property type="evidence" value="ECO:0007669"/>
    <property type="project" value="UniProtKB-KW"/>
</dbReference>
<evidence type="ECO:0000259" key="1">
    <source>
        <dbReference type="SMART" id="SM00507"/>
    </source>
</evidence>
<proteinExistence type="predicted"/>
<evidence type="ECO:0000313" key="2">
    <source>
        <dbReference type="EMBL" id="TDD97157.1"/>
    </source>
</evidence>
<gene>
    <name evidence="2" type="ORF">E1298_01600</name>
</gene>